<comment type="caution">
    <text evidence="2">The sequence shown here is derived from an EMBL/GenBank/DDBJ whole genome shotgun (WGS) entry which is preliminary data.</text>
</comment>
<dbReference type="EMBL" id="JAULSW010000001">
    <property type="protein sequence ID" value="KAK3393648.1"/>
    <property type="molecule type" value="Genomic_DNA"/>
</dbReference>
<feature type="region of interest" description="Disordered" evidence="1">
    <location>
        <begin position="435"/>
        <end position="487"/>
    </location>
</feature>
<reference evidence="2" key="1">
    <citation type="journal article" date="2023" name="Mol. Phylogenet. Evol.">
        <title>Genome-scale phylogeny and comparative genomics of the fungal order Sordariales.</title>
        <authorList>
            <person name="Hensen N."/>
            <person name="Bonometti L."/>
            <person name="Westerberg I."/>
            <person name="Brannstrom I.O."/>
            <person name="Guillou S."/>
            <person name="Cros-Aarteil S."/>
            <person name="Calhoun S."/>
            <person name="Haridas S."/>
            <person name="Kuo A."/>
            <person name="Mondo S."/>
            <person name="Pangilinan J."/>
            <person name="Riley R."/>
            <person name="LaButti K."/>
            <person name="Andreopoulos B."/>
            <person name="Lipzen A."/>
            <person name="Chen C."/>
            <person name="Yan M."/>
            <person name="Daum C."/>
            <person name="Ng V."/>
            <person name="Clum A."/>
            <person name="Steindorff A."/>
            <person name="Ohm R.A."/>
            <person name="Martin F."/>
            <person name="Silar P."/>
            <person name="Natvig D.O."/>
            <person name="Lalanne C."/>
            <person name="Gautier V."/>
            <person name="Ament-Velasquez S.L."/>
            <person name="Kruys A."/>
            <person name="Hutchinson M.I."/>
            <person name="Powell A.J."/>
            <person name="Barry K."/>
            <person name="Miller A.N."/>
            <person name="Grigoriev I.V."/>
            <person name="Debuchy R."/>
            <person name="Gladieux P."/>
            <person name="Hiltunen Thoren M."/>
            <person name="Johannesson H."/>
        </authorList>
    </citation>
    <scope>NUCLEOTIDE SEQUENCE</scope>
    <source>
        <strain evidence="2">CBS 232.78</strain>
    </source>
</reference>
<organism evidence="2 3">
    <name type="scientific">Podospora didyma</name>
    <dbReference type="NCBI Taxonomy" id="330526"/>
    <lineage>
        <taxon>Eukaryota</taxon>
        <taxon>Fungi</taxon>
        <taxon>Dikarya</taxon>
        <taxon>Ascomycota</taxon>
        <taxon>Pezizomycotina</taxon>
        <taxon>Sordariomycetes</taxon>
        <taxon>Sordariomycetidae</taxon>
        <taxon>Sordariales</taxon>
        <taxon>Podosporaceae</taxon>
        <taxon>Podospora</taxon>
    </lineage>
</organism>
<dbReference type="AlphaFoldDB" id="A0AAE0P555"/>
<evidence type="ECO:0000313" key="2">
    <source>
        <dbReference type="EMBL" id="KAK3393648.1"/>
    </source>
</evidence>
<feature type="non-terminal residue" evidence="2">
    <location>
        <position position="509"/>
    </location>
</feature>
<feature type="region of interest" description="Disordered" evidence="1">
    <location>
        <begin position="117"/>
        <end position="312"/>
    </location>
</feature>
<dbReference type="Proteomes" id="UP001285441">
    <property type="component" value="Unassembled WGS sequence"/>
</dbReference>
<keyword evidence="3" id="KW-1185">Reference proteome</keyword>
<evidence type="ECO:0000313" key="3">
    <source>
        <dbReference type="Proteomes" id="UP001285441"/>
    </source>
</evidence>
<gene>
    <name evidence="2" type="ORF">B0H63DRAFT_554988</name>
</gene>
<feature type="compositionally biased region" description="Basic and acidic residues" evidence="1">
    <location>
        <begin position="151"/>
        <end position="161"/>
    </location>
</feature>
<feature type="region of interest" description="Disordered" evidence="1">
    <location>
        <begin position="1"/>
        <end position="29"/>
    </location>
</feature>
<feature type="compositionally biased region" description="Polar residues" evidence="1">
    <location>
        <begin position="191"/>
        <end position="206"/>
    </location>
</feature>
<evidence type="ECO:0000256" key="1">
    <source>
        <dbReference type="SAM" id="MobiDB-lite"/>
    </source>
</evidence>
<feature type="compositionally biased region" description="Polar residues" evidence="1">
    <location>
        <begin position="1"/>
        <end position="11"/>
    </location>
</feature>
<accession>A0AAE0P555</accession>
<feature type="compositionally biased region" description="Polar residues" evidence="1">
    <location>
        <begin position="435"/>
        <end position="453"/>
    </location>
</feature>
<feature type="compositionally biased region" description="Polar residues" evidence="1">
    <location>
        <begin position="278"/>
        <end position="312"/>
    </location>
</feature>
<sequence length="509" mass="54118">MSNPFQDSTDGSMVGKNDSDGGDISLHAMVFPSSSSSIEMAPSKGGRSIKPRGAIFTNLGDAHLAITARKASRATACLEGSSTTSSVAVPNPVKAADQGPTSQRMELAYAGPRANGRCLTPRSAATRVDVPREFPVPAASGDASSASTASLDHDHEHEKDAPNGSTVGESLANREPRQTGSTVGNIYKQYLPSTLLESTPSHSFETASGEKEQRQPESPLAQTHQDGVDANYKLGNGKSPESPKLRQAAEGLNPSKNRWKMYFSPGDAPKVPLPQLPPQIQSDFQPSATDSAGPSPLSPISQSPKSVSDSQDLLNGVSQEAPNEGLSGIPDRATYPGSNIFLSKDQVIKASITHNFNAHGGQSIPLGLPQSLRERLQRESGFSHAGLSNAGFSTGGLTSESDDDPFRYDRRSYNIFLQPTREREVSAALYHVDSASTPNGKGTTYSAPTTPTLERNIPPAPLFPADSPSEAPKIPSRTLKPNNPFQNKLQFYQPSAIQHNWDAENGPVQ</sequence>
<feature type="compositionally biased region" description="Low complexity" evidence="1">
    <location>
        <begin position="138"/>
        <end position="150"/>
    </location>
</feature>
<reference evidence="2" key="2">
    <citation type="submission" date="2023-06" db="EMBL/GenBank/DDBJ databases">
        <authorList>
            <consortium name="Lawrence Berkeley National Laboratory"/>
            <person name="Haridas S."/>
            <person name="Hensen N."/>
            <person name="Bonometti L."/>
            <person name="Westerberg I."/>
            <person name="Brannstrom I.O."/>
            <person name="Guillou S."/>
            <person name="Cros-Aarteil S."/>
            <person name="Calhoun S."/>
            <person name="Kuo A."/>
            <person name="Mondo S."/>
            <person name="Pangilinan J."/>
            <person name="Riley R."/>
            <person name="LaButti K."/>
            <person name="Andreopoulos B."/>
            <person name="Lipzen A."/>
            <person name="Chen C."/>
            <person name="Yanf M."/>
            <person name="Daum C."/>
            <person name="Ng V."/>
            <person name="Clum A."/>
            <person name="Steindorff A."/>
            <person name="Ohm R."/>
            <person name="Martin F."/>
            <person name="Silar P."/>
            <person name="Natvig D."/>
            <person name="Lalanne C."/>
            <person name="Gautier V."/>
            <person name="Ament-velasquez S.L."/>
            <person name="Kruys A."/>
            <person name="Hutchinson M.I."/>
            <person name="Powell A.J."/>
            <person name="Barry K."/>
            <person name="Miller A.N."/>
            <person name="Grigoriev I.V."/>
            <person name="Debuchy R."/>
            <person name="Gladieux P."/>
            <person name="Thoren M.H."/>
            <person name="Johannesson H."/>
        </authorList>
    </citation>
    <scope>NUCLEOTIDE SEQUENCE</scope>
    <source>
        <strain evidence="2">CBS 232.78</strain>
    </source>
</reference>
<protein>
    <submittedName>
        <fullName evidence="2">Uncharacterized protein</fullName>
    </submittedName>
</protein>
<proteinExistence type="predicted"/>
<name>A0AAE0P555_9PEZI</name>